<evidence type="ECO:0000256" key="4">
    <source>
        <dbReference type="ARBA" id="ARBA00023125"/>
    </source>
</evidence>
<evidence type="ECO:0000256" key="2">
    <source>
        <dbReference type="ARBA" id="ARBA00022840"/>
    </source>
</evidence>
<keyword evidence="4" id="KW-0238">DNA-binding</keyword>
<dbReference type="Gene3D" id="3.40.50.300">
    <property type="entry name" value="P-loop containing nucleotide triphosphate hydrolases"/>
    <property type="match status" value="1"/>
</dbReference>
<dbReference type="FunFam" id="3.40.50.300:FF:000006">
    <property type="entry name" value="DNA-binding transcriptional regulator NtrC"/>
    <property type="match status" value="1"/>
</dbReference>
<protein>
    <submittedName>
        <fullName evidence="8">PAS domain-containing protein</fullName>
    </submittedName>
</protein>
<evidence type="ECO:0000259" key="7">
    <source>
        <dbReference type="PROSITE" id="PS50112"/>
    </source>
</evidence>
<name>A0A518V6H6_BRELA</name>
<dbReference type="GO" id="GO:0006355">
    <property type="term" value="P:regulation of DNA-templated transcription"/>
    <property type="evidence" value="ECO:0007669"/>
    <property type="project" value="InterPro"/>
</dbReference>
<dbReference type="Proteomes" id="UP000319432">
    <property type="component" value="Chromosome"/>
</dbReference>
<evidence type="ECO:0000313" key="8">
    <source>
        <dbReference type="EMBL" id="QDX92595.1"/>
    </source>
</evidence>
<sequence length="599" mass="67033">MKSFFSLQMKVTACMLPLSDSELLQNQLGAVEEVTRSYLPEYCAIPSSHTLWQAFLCVSSFLAQSGDSSFHTKLLVLDSPDGHPIGFLPFEQLFEIIGTVANNQEALLHTLLATMSEATTIVDSSNQVVYWNQAAEEMYQIKKENVVGTSLDNHFASESIRLKVALSEGSAVQRLYHIPRPNQHVLINSAPITQSTEIIGAISIEQDITELVKLHEELTHTTEHLHNLQQEMTRYQAPTDPFFPIKGYSPALQTAMQTARKVAVTDATVLIYGESGVGKELFAQAIHQVSKRSKKPFVAINCAAIPAALFESELFGYQGGAFTGAERKGKPGKIELAHEGTLFLDEIGELPLELQAKLLRALQERQFYRVGGTEPIFVNTRIIAATNKNLEKMVAEGRFREDLYYRLNVFSLELPSLRERSEDILELVPIFLHEYSLANDQAVPRIMPDVMQALIDYHWPGNIRQLRNIIERLSILQENGVITWEHLPAALKIAHERSVDKQTQSGSFLSSTEMSSTYVTSTVSPVAVHQTKPDTYGVHNEYAPPRFGREGDVEKTKIIQVLERTYGNKKAAAQLLGMSRGTLYNKMRKYGLAEEPNNQ</sequence>
<dbReference type="PROSITE" id="PS50112">
    <property type="entry name" value="PAS"/>
    <property type="match status" value="1"/>
</dbReference>
<dbReference type="InterPro" id="IPR058031">
    <property type="entry name" value="AAA_lid_NorR"/>
</dbReference>
<dbReference type="PROSITE" id="PS00675">
    <property type="entry name" value="SIGMA54_INTERACT_1"/>
    <property type="match status" value="1"/>
</dbReference>
<dbReference type="Gene3D" id="1.10.8.60">
    <property type="match status" value="1"/>
</dbReference>
<dbReference type="Pfam" id="PF13426">
    <property type="entry name" value="PAS_9"/>
    <property type="match status" value="1"/>
</dbReference>
<dbReference type="SUPFAM" id="SSF46689">
    <property type="entry name" value="Homeodomain-like"/>
    <property type="match status" value="1"/>
</dbReference>
<dbReference type="InterPro" id="IPR035965">
    <property type="entry name" value="PAS-like_dom_sf"/>
</dbReference>
<dbReference type="SMART" id="SM00091">
    <property type="entry name" value="PAS"/>
    <property type="match status" value="1"/>
</dbReference>
<dbReference type="NCBIfam" id="TIGR00229">
    <property type="entry name" value="sensory_box"/>
    <property type="match status" value="1"/>
</dbReference>
<keyword evidence="5" id="KW-0804">Transcription</keyword>
<dbReference type="SMART" id="SM00382">
    <property type="entry name" value="AAA"/>
    <property type="match status" value="1"/>
</dbReference>
<dbReference type="PROSITE" id="PS50045">
    <property type="entry name" value="SIGMA54_INTERACT_4"/>
    <property type="match status" value="1"/>
</dbReference>
<dbReference type="PANTHER" id="PTHR32071">
    <property type="entry name" value="TRANSCRIPTIONAL REGULATORY PROTEIN"/>
    <property type="match status" value="1"/>
</dbReference>
<dbReference type="Pfam" id="PF25601">
    <property type="entry name" value="AAA_lid_14"/>
    <property type="match status" value="1"/>
</dbReference>
<dbReference type="InterPro" id="IPR027417">
    <property type="entry name" value="P-loop_NTPase"/>
</dbReference>
<proteinExistence type="predicted"/>
<evidence type="ECO:0000256" key="1">
    <source>
        <dbReference type="ARBA" id="ARBA00022741"/>
    </source>
</evidence>
<dbReference type="CDD" id="cd00009">
    <property type="entry name" value="AAA"/>
    <property type="match status" value="1"/>
</dbReference>
<dbReference type="InterPro" id="IPR009057">
    <property type="entry name" value="Homeodomain-like_sf"/>
</dbReference>
<dbReference type="Pfam" id="PF02954">
    <property type="entry name" value="HTH_8"/>
    <property type="match status" value="1"/>
</dbReference>
<dbReference type="InterPro" id="IPR002197">
    <property type="entry name" value="HTH_Fis"/>
</dbReference>
<reference evidence="8 9" key="1">
    <citation type="submission" date="2018-11" db="EMBL/GenBank/DDBJ databases">
        <title>Phylogenetic determinants of toxin gene distribution in genomes of Brevibacillus laterosporus.</title>
        <authorList>
            <person name="Glare T.R."/>
            <person name="Durrant A."/>
            <person name="Berry C."/>
            <person name="Palma L."/>
            <person name="Ormskirk M."/>
            <person name="Cox M.O."/>
        </authorList>
    </citation>
    <scope>NUCLEOTIDE SEQUENCE [LARGE SCALE GENOMIC DNA]</scope>
    <source>
        <strain evidence="8 9">1821L</strain>
    </source>
</reference>
<keyword evidence="9" id="KW-1185">Reference proteome</keyword>
<dbReference type="InterPro" id="IPR025944">
    <property type="entry name" value="Sigma_54_int_dom_CS"/>
</dbReference>
<dbReference type="AlphaFoldDB" id="A0A518V6H6"/>
<keyword evidence="1" id="KW-0547">Nucleotide-binding</keyword>
<dbReference type="GO" id="GO:0005524">
    <property type="term" value="F:ATP binding"/>
    <property type="evidence" value="ECO:0007669"/>
    <property type="project" value="UniProtKB-KW"/>
</dbReference>
<keyword evidence="3" id="KW-0805">Transcription regulation</keyword>
<feature type="domain" description="Sigma-54 factor interaction" evidence="6">
    <location>
        <begin position="245"/>
        <end position="475"/>
    </location>
</feature>
<dbReference type="InterPro" id="IPR002078">
    <property type="entry name" value="Sigma_54_int"/>
</dbReference>
<accession>A0A518V6H6</accession>
<dbReference type="InterPro" id="IPR025662">
    <property type="entry name" value="Sigma_54_int_dom_ATP-bd_1"/>
</dbReference>
<gene>
    <name evidence="8" type="ORF">EEL30_09835</name>
</gene>
<dbReference type="SUPFAM" id="SSF55785">
    <property type="entry name" value="PYP-like sensor domain (PAS domain)"/>
    <property type="match status" value="1"/>
</dbReference>
<dbReference type="PANTHER" id="PTHR32071:SF57">
    <property type="entry name" value="C4-DICARBOXYLATE TRANSPORT TRANSCRIPTIONAL REGULATORY PROTEIN DCTD"/>
    <property type="match status" value="1"/>
</dbReference>
<dbReference type="InterPro" id="IPR025943">
    <property type="entry name" value="Sigma_54_int_dom_ATP-bd_2"/>
</dbReference>
<dbReference type="EMBL" id="CP033464">
    <property type="protein sequence ID" value="QDX92595.1"/>
    <property type="molecule type" value="Genomic_DNA"/>
</dbReference>
<feature type="domain" description="PAS" evidence="7">
    <location>
        <begin position="104"/>
        <end position="151"/>
    </location>
</feature>
<dbReference type="OrthoDB" id="9771372at2"/>
<dbReference type="PROSITE" id="PS00688">
    <property type="entry name" value="SIGMA54_INTERACT_3"/>
    <property type="match status" value="1"/>
</dbReference>
<evidence type="ECO:0000313" key="9">
    <source>
        <dbReference type="Proteomes" id="UP000319432"/>
    </source>
</evidence>
<dbReference type="InterPro" id="IPR000014">
    <property type="entry name" value="PAS"/>
</dbReference>
<evidence type="ECO:0000256" key="3">
    <source>
        <dbReference type="ARBA" id="ARBA00023015"/>
    </source>
</evidence>
<dbReference type="GO" id="GO:0043565">
    <property type="term" value="F:sequence-specific DNA binding"/>
    <property type="evidence" value="ECO:0007669"/>
    <property type="project" value="InterPro"/>
</dbReference>
<evidence type="ECO:0000256" key="5">
    <source>
        <dbReference type="ARBA" id="ARBA00023163"/>
    </source>
</evidence>
<dbReference type="PROSITE" id="PS00676">
    <property type="entry name" value="SIGMA54_INTERACT_2"/>
    <property type="match status" value="1"/>
</dbReference>
<organism evidence="8 9">
    <name type="scientific">Brevibacillus laterosporus</name>
    <name type="common">Bacillus laterosporus</name>
    <dbReference type="NCBI Taxonomy" id="1465"/>
    <lineage>
        <taxon>Bacteria</taxon>
        <taxon>Bacillati</taxon>
        <taxon>Bacillota</taxon>
        <taxon>Bacilli</taxon>
        <taxon>Bacillales</taxon>
        <taxon>Paenibacillaceae</taxon>
        <taxon>Brevibacillus</taxon>
    </lineage>
</organism>
<dbReference type="CDD" id="cd00130">
    <property type="entry name" value="PAS"/>
    <property type="match status" value="1"/>
</dbReference>
<evidence type="ECO:0000259" key="6">
    <source>
        <dbReference type="PROSITE" id="PS50045"/>
    </source>
</evidence>
<keyword evidence="2" id="KW-0067">ATP-binding</keyword>
<dbReference type="Gene3D" id="1.10.10.60">
    <property type="entry name" value="Homeodomain-like"/>
    <property type="match status" value="1"/>
</dbReference>
<dbReference type="InterPro" id="IPR003593">
    <property type="entry name" value="AAA+_ATPase"/>
</dbReference>
<dbReference type="Pfam" id="PF00158">
    <property type="entry name" value="Sigma54_activat"/>
    <property type="match status" value="1"/>
</dbReference>
<dbReference type="Gene3D" id="3.30.450.20">
    <property type="entry name" value="PAS domain"/>
    <property type="match status" value="1"/>
</dbReference>
<dbReference type="PRINTS" id="PR01590">
    <property type="entry name" value="HTHFIS"/>
</dbReference>
<dbReference type="SUPFAM" id="SSF52540">
    <property type="entry name" value="P-loop containing nucleoside triphosphate hydrolases"/>
    <property type="match status" value="1"/>
</dbReference>